<comment type="similarity">
    <text evidence="1">Belongs to the IMPDH/GMPR family.</text>
</comment>
<dbReference type="EMBL" id="LCDB01000016">
    <property type="protein sequence ID" value="KKS44021.1"/>
    <property type="molecule type" value="Genomic_DNA"/>
</dbReference>
<evidence type="ECO:0000313" key="9">
    <source>
        <dbReference type="EMBL" id="KKS44021.1"/>
    </source>
</evidence>
<dbReference type="Pfam" id="PF00571">
    <property type="entry name" value="CBS"/>
    <property type="match status" value="1"/>
</dbReference>
<organism evidence="9 10">
    <name type="scientific">Candidatus Azambacteria bacterium GW2011_GWB1_42_17</name>
    <dbReference type="NCBI Taxonomy" id="1618615"/>
    <lineage>
        <taxon>Bacteria</taxon>
        <taxon>Candidatus Azamiibacteriota</taxon>
    </lineage>
</organism>
<keyword evidence="6" id="KW-0630">Potassium</keyword>
<proteinExistence type="inferred from homology"/>
<feature type="domain" description="CBS" evidence="8">
    <location>
        <begin position="100"/>
        <end position="157"/>
    </location>
</feature>
<dbReference type="GO" id="GO:0003938">
    <property type="term" value="F:IMP dehydrogenase activity"/>
    <property type="evidence" value="ECO:0007669"/>
    <property type="project" value="InterPro"/>
</dbReference>
<dbReference type="GO" id="GO:0006183">
    <property type="term" value="P:GTP biosynthetic process"/>
    <property type="evidence" value="ECO:0007669"/>
    <property type="project" value="TreeGrafter"/>
</dbReference>
<dbReference type="PIRSF" id="PIRSF000130">
    <property type="entry name" value="IMPDH"/>
    <property type="match status" value="1"/>
</dbReference>
<dbReference type="PROSITE" id="PS51371">
    <property type="entry name" value="CBS"/>
    <property type="match status" value="1"/>
</dbReference>
<keyword evidence="5" id="KW-0520">NAD</keyword>
<dbReference type="CDD" id="cd00381">
    <property type="entry name" value="IMPDH"/>
    <property type="match status" value="1"/>
</dbReference>
<evidence type="ECO:0000256" key="4">
    <source>
        <dbReference type="ARBA" id="ARBA00023122"/>
    </source>
</evidence>
<evidence type="ECO:0000256" key="7">
    <source>
        <dbReference type="PROSITE-ProRule" id="PRU00703"/>
    </source>
</evidence>
<dbReference type="SMART" id="SM01240">
    <property type="entry name" value="IMPDH"/>
    <property type="match status" value="1"/>
</dbReference>
<dbReference type="InterPro" id="IPR001093">
    <property type="entry name" value="IMP_DH_GMPRt"/>
</dbReference>
<reference evidence="9 10" key="1">
    <citation type="journal article" date="2015" name="Nature">
        <title>rRNA introns, odd ribosomes, and small enigmatic genomes across a large radiation of phyla.</title>
        <authorList>
            <person name="Brown C.T."/>
            <person name="Hug L.A."/>
            <person name="Thomas B.C."/>
            <person name="Sharon I."/>
            <person name="Castelle C.J."/>
            <person name="Singh A."/>
            <person name="Wilkins M.J."/>
            <person name="Williams K.H."/>
            <person name="Banfield J.F."/>
        </authorList>
    </citation>
    <scope>NUCLEOTIDE SEQUENCE [LARGE SCALE GENOMIC DNA]</scope>
</reference>
<dbReference type="FunFam" id="3.20.20.70:FF:000424">
    <property type="entry name" value="Inosine-5'-monophosphate dehydrogenase 2"/>
    <property type="match status" value="1"/>
</dbReference>
<evidence type="ECO:0000256" key="5">
    <source>
        <dbReference type="PIRSR" id="PIRSR000130-3"/>
    </source>
</evidence>
<dbReference type="SMART" id="SM00116">
    <property type="entry name" value="CBS"/>
    <property type="match status" value="1"/>
</dbReference>
<keyword evidence="4 7" id="KW-0129">CBS domain</keyword>
<evidence type="ECO:0000256" key="1">
    <source>
        <dbReference type="ARBA" id="ARBA00005502"/>
    </source>
</evidence>
<evidence type="ECO:0000256" key="2">
    <source>
        <dbReference type="ARBA" id="ARBA00022723"/>
    </source>
</evidence>
<dbReference type="InterPro" id="IPR000644">
    <property type="entry name" value="CBS_dom"/>
</dbReference>
<feature type="binding site" description="in other chain" evidence="6">
    <location>
        <position position="316"/>
    </location>
    <ligand>
        <name>K(+)</name>
        <dbReference type="ChEBI" id="CHEBI:29103"/>
        <note>ligand shared between two tetrameric partners</note>
    </ligand>
</feature>
<dbReference type="InterPro" id="IPR005990">
    <property type="entry name" value="IMP_DH"/>
</dbReference>
<dbReference type="PATRIC" id="fig|1618615.3.peg.445"/>
<dbReference type="Gene3D" id="3.20.20.70">
    <property type="entry name" value="Aldolase class I"/>
    <property type="match status" value="1"/>
</dbReference>
<dbReference type="Pfam" id="PF00478">
    <property type="entry name" value="IMPDH"/>
    <property type="match status" value="1"/>
</dbReference>
<dbReference type="GO" id="GO:0046872">
    <property type="term" value="F:metal ion binding"/>
    <property type="evidence" value="ECO:0007669"/>
    <property type="project" value="UniProtKB-KW"/>
</dbReference>
<feature type="binding site" description="in other chain" evidence="6">
    <location>
        <position position="314"/>
    </location>
    <ligand>
        <name>K(+)</name>
        <dbReference type="ChEBI" id="CHEBI:29103"/>
        <note>ligand shared between two tetrameric partners</note>
    </ligand>
</feature>
<dbReference type="Proteomes" id="UP000033986">
    <property type="component" value="Unassembled WGS sequence"/>
</dbReference>
<dbReference type="InterPro" id="IPR013785">
    <property type="entry name" value="Aldolase_TIM"/>
</dbReference>
<dbReference type="AlphaFoldDB" id="A0A0G1BCD1"/>
<dbReference type="PANTHER" id="PTHR11911:SF111">
    <property type="entry name" value="INOSINE-5'-MONOPHOSPHATE DEHYDROGENASE"/>
    <property type="match status" value="1"/>
</dbReference>
<dbReference type="PANTHER" id="PTHR11911">
    <property type="entry name" value="INOSINE-5-MONOPHOSPHATE DEHYDROGENASE RELATED"/>
    <property type="match status" value="1"/>
</dbReference>
<feature type="binding site" evidence="5">
    <location>
        <begin position="262"/>
        <end position="264"/>
    </location>
    <ligand>
        <name>NAD(+)</name>
        <dbReference type="ChEBI" id="CHEBI:57540"/>
    </ligand>
</feature>
<protein>
    <submittedName>
        <fullName evidence="9">Inosine-5'-monophosphate dehydrogenase</fullName>
    </submittedName>
</protein>
<dbReference type="SUPFAM" id="SSF54631">
    <property type="entry name" value="CBS-domain pair"/>
    <property type="match status" value="1"/>
</dbReference>
<name>A0A0G1BCD1_9BACT</name>
<dbReference type="CDD" id="cd04601">
    <property type="entry name" value="CBS_pair_IMPDH"/>
    <property type="match status" value="1"/>
</dbReference>
<evidence type="ECO:0000313" key="10">
    <source>
        <dbReference type="Proteomes" id="UP000033986"/>
    </source>
</evidence>
<dbReference type="SUPFAM" id="SSF51412">
    <property type="entry name" value="Inosine monophosphate dehydrogenase (IMPDH)"/>
    <property type="match status" value="1"/>
</dbReference>
<keyword evidence="2" id="KW-0479">Metal-binding</keyword>
<evidence type="ECO:0000256" key="3">
    <source>
        <dbReference type="ARBA" id="ARBA00023002"/>
    </source>
</evidence>
<sequence length="493" mass="53578">MLRMDFRDKLIEDGLTFSDISLRPQKSNLKSRLDPDTFCRITKKIKLAVPIISANMDTVTESAMAIAMARYGGIGIIHRNMGIEAQVGEILKVKSAEEALIRNPYTLSPLNFVWQARELLAERQIDSVLIIDKGKKLVGLITKYELARAEGTEPIKKYMLPRKNLIVAEIKGRILTEKDARILAEKIFEKQRLLGKLPFVDKKGKLVALLIKKDLFKAALYPTATKDEFGRLRVGAAIGIGEDAIIRATALVEAGTDLLVLDVAHGHAVRPLEIARLIKKRLPKCELIIGNVAAREAIRDLARLGVSAIKVGIGPGATCSTRIVAGAGVPQVSAILECVREAQKRGIPIIADGGIRYPRDVAIAIACGASAVMVGTLFAGTDESPGDIIDDNGRLVKVVRGMSSLNVNLGIKGDNFIKAGIKDMIQPEGVTGHVPYRGPLIRVLGALVAGLRSGMTYAGAATIEELQKPFPRKFTRMSRAAWEESKPHDVEII</sequence>
<evidence type="ECO:0000256" key="6">
    <source>
        <dbReference type="PIRSR" id="PIRSR000130-4"/>
    </source>
</evidence>
<feature type="binding site" evidence="5">
    <location>
        <begin position="312"/>
        <end position="314"/>
    </location>
    <ligand>
        <name>NAD(+)</name>
        <dbReference type="ChEBI" id="CHEBI:57540"/>
    </ligand>
</feature>
<evidence type="ECO:0000259" key="8">
    <source>
        <dbReference type="PROSITE" id="PS51371"/>
    </source>
</evidence>
<gene>
    <name evidence="9" type="ORF">UV07_C0016G0003</name>
</gene>
<feature type="binding site" description="in other chain" evidence="6">
    <location>
        <position position="319"/>
    </location>
    <ligand>
        <name>K(+)</name>
        <dbReference type="ChEBI" id="CHEBI:29103"/>
        <note>ligand shared between two tetrameric partners</note>
    </ligand>
</feature>
<comment type="caution">
    <text evidence="9">The sequence shown here is derived from an EMBL/GenBank/DDBJ whole genome shotgun (WGS) entry which is preliminary data.</text>
</comment>
<dbReference type="InterPro" id="IPR046342">
    <property type="entry name" value="CBS_dom_sf"/>
</dbReference>
<keyword evidence="3" id="KW-0560">Oxidoreductase</keyword>
<accession>A0A0G1BCD1</accession>